<reference evidence="8" key="1">
    <citation type="journal article" date="2012" name="J. Microbiol. Biotechnol.">
        <title>Ramlibacter ginsenosidimutans sp. nov., with ginsenoside-converting activity.</title>
        <authorList>
            <person name="Wang L."/>
            <person name="An D.S."/>
            <person name="Kim S.G."/>
            <person name="Jin F.X."/>
            <person name="Kim S.C."/>
            <person name="Lee S.T."/>
            <person name="Im W.T."/>
        </authorList>
    </citation>
    <scope>NUCLEOTIDE SEQUENCE</scope>
    <source>
        <strain evidence="8">KACC 17527</strain>
    </source>
</reference>
<dbReference type="InterPro" id="IPR002191">
    <property type="entry name" value="Bac_export_3"/>
</dbReference>
<evidence type="ECO:0000313" key="8">
    <source>
        <dbReference type="EMBL" id="MBK6005287.1"/>
    </source>
</evidence>
<dbReference type="RefSeq" id="WP_201166634.1">
    <property type="nucleotide sequence ID" value="NZ_JAEPWM010000001.1"/>
</dbReference>
<protein>
    <submittedName>
        <fullName evidence="8">Flagellar type III secretion system protein FliQ</fullName>
    </submittedName>
</protein>
<reference evidence="8" key="2">
    <citation type="submission" date="2021-01" db="EMBL/GenBank/DDBJ databases">
        <authorList>
            <person name="Kang M."/>
        </authorList>
    </citation>
    <scope>NUCLEOTIDE SEQUENCE</scope>
    <source>
        <strain evidence="8">KACC 17527</strain>
    </source>
</reference>
<sequence>MARKVGHSKEDPVHSDLALKLTADLFWTGLLVCLPILGITVLVGLVVSVLQVVTSIQEASISFVPKLVAAGVAMVAFGPWMLRTLCGFTIALWTRIPAMF</sequence>
<dbReference type="GO" id="GO:0005886">
    <property type="term" value="C:plasma membrane"/>
    <property type="evidence" value="ECO:0007669"/>
    <property type="project" value="UniProtKB-SubCell"/>
</dbReference>
<comment type="subcellular location">
    <subcellularLocation>
        <location evidence="1">Cell membrane</location>
        <topology evidence="1">Multi-pass membrane protein</topology>
    </subcellularLocation>
</comment>
<feature type="transmembrane region" description="Helical" evidence="7">
    <location>
        <begin position="25"/>
        <end position="47"/>
    </location>
</feature>
<keyword evidence="8" id="KW-0282">Flagellum</keyword>
<dbReference type="PANTHER" id="PTHR34040">
    <property type="entry name" value="FLAGELLAR BIOSYNTHETIC PROTEIN FLIQ"/>
    <property type="match status" value="1"/>
</dbReference>
<dbReference type="GO" id="GO:0009306">
    <property type="term" value="P:protein secretion"/>
    <property type="evidence" value="ECO:0007669"/>
    <property type="project" value="InterPro"/>
</dbReference>
<keyword evidence="6 7" id="KW-0472">Membrane</keyword>
<keyword evidence="4 7" id="KW-0812">Transmembrane</keyword>
<organism evidence="8 9">
    <name type="scientific">Ramlibacter ginsenosidimutans</name>
    <dbReference type="NCBI Taxonomy" id="502333"/>
    <lineage>
        <taxon>Bacteria</taxon>
        <taxon>Pseudomonadati</taxon>
        <taxon>Pseudomonadota</taxon>
        <taxon>Betaproteobacteria</taxon>
        <taxon>Burkholderiales</taxon>
        <taxon>Comamonadaceae</taxon>
        <taxon>Ramlibacter</taxon>
    </lineage>
</organism>
<proteinExistence type="inferred from homology"/>
<dbReference type="Proteomes" id="UP000630528">
    <property type="component" value="Unassembled WGS sequence"/>
</dbReference>
<evidence type="ECO:0000256" key="1">
    <source>
        <dbReference type="ARBA" id="ARBA00004651"/>
    </source>
</evidence>
<name>A0A934TRB8_9BURK</name>
<gene>
    <name evidence="8" type="primary">fliQ</name>
    <name evidence="8" type="ORF">JJB11_04210</name>
</gene>
<evidence type="ECO:0000256" key="4">
    <source>
        <dbReference type="ARBA" id="ARBA00022692"/>
    </source>
</evidence>
<evidence type="ECO:0000256" key="2">
    <source>
        <dbReference type="ARBA" id="ARBA00006156"/>
    </source>
</evidence>
<evidence type="ECO:0000256" key="6">
    <source>
        <dbReference type="ARBA" id="ARBA00023136"/>
    </source>
</evidence>
<evidence type="ECO:0000256" key="3">
    <source>
        <dbReference type="ARBA" id="ARBA00022475"/>
    </source>
</evidence>
<evidence type="ECO:0000313" key="9">
    <source>
        <dbReference type="Proteomes" id="UP000630528"/>
    </source>
</evidence>
<dbReference type="PIRSF" id="PIRSF004669">
    <property type="entry name" value="FliQ"/>
    <property type="match status" value="1"/>
</dbReference>
<keyword evidence="8" id="KW-0966">Cell projection</keyword>
<comment type="caution">
    <text evidence="8">The sequence shown here is derived from an EMBL/GenBank/DDBJ whole genome shotgun (WGS) entry which is preliminary data.</text>
</comment>
<evidence type="ECO:0000256" key="7">
    <source>
        <dbReference type="SAM" id="Phobius"/>
    </source>
</evidence>
<keyword evidence="5 7" id="KW-1133">Transmembrane helix</keyword>
<keyword evidence="8" id="KW-0969">Cilium</keyword>
<keyword evidence="3" id="KW-1003">Cell membrane</keyword>
<comment type="similarity">
    <text evidence="2">Belongs to the FliQ/MopD/SpaQ family.</text>
</comment>
<feature type="transmembrane region" description="Helical" evidence="7">
    <location>
        <begin position="67"/>
        <end position="93"/>
    </location>
</feature>
<dbReference type="EMBL" id="JAEPWM010000001">
    <property type="protein sequence ID" value="MBK6005287.1"/>
    <property type="molecule type" value="Genomic_DNA"/>
</dbReference>
<keyword evidence="9" id="KW-1185">Reference proteome</keyword>
<dbReference type="Pfam" id="PF01313">
    <property type="entry name" value="Bac_export_3"/>
    <property type="match status" value="1"/>
</dbReference>
<dbReference type="AlphaFoldDB" id="A0A934TRB8"/>
<dbReference type="PANTHER" id="PTHR34040:SF2">
    <property type="entry name" value="FLAGELLAR BIOSYNTHETIC PROTEIN FLIQ"/>
    <property type="match status" value="1"/>
</dbReference>
<dbReference type="PRINTS" id="PR00952">
    <property type="entry name" value="TYPE3IMQPROT"/>
</dbReference>
<evidence type="ECO:0000256" key="5">
    <source>
        <dbReference type="ARBA" id="ARBA00022989"/>
    </source>
</evidence>
<accession>A0A934TRB8</accession>